<comment type="pathway">
    <text evidence="3 7">Carbohydrate degradation; pentose phosphate pathway; D-ribulose 5-phosphate from D-glucose 6-phosphate (oxidative stage): step 2/3.</text>
</comment>
<dbReference type="CDD" id="cd01400">
    <property type="entry name" value="6PGL"/>
    <property type="match status" value="1"/>
</dbReference>
<dbReference type="InterPro" id="IPR037171">
    <property type="entry name" value="NagB/RpiA_transferase-like"/>
</dbReference>
<dbReference type="Pfam" id="PF01182">
    <property type="entry name" value="Glucosamine_iso"/>
    <property type="match status" value="1"/>
</dbReference>
<dbReference type="Gene3D" id="3.40.50.1360">
    <property type="match status" value="1"/>
</dbReference>
<organism evidence="9 10">
    <name type="scientific">Parashewanella curva</name>
    <dbReference type="NCBI Taxonomy" id="2338552"/>
    <lineage>
        <taxon>Bacteria</taxon>
        <taxon>Pseudomonadati</taxon>
        <taxon>Pseudomonadota</taxon>
        <taxon>Gammaproteobacteria</taxon>
        <taxon>Alteromonadales</taxon>
        <taxon>Shewanellaceae</taxon>
        <taxon>Parashewanella</taxon>
    </lineage>
</organism>
<evidence type="ECO:0000313" key="10">
    <source>
        <dbReference type="Proteomes" id="UP000281474"/>
    </source>
</evidence>
<dbReference type="NCBIfam" id="TIGR01198">
    <property type="entry name" value="pgl"/>
    <property type="match status" value="1"/>
</dbReference>
<dbReference type="GO" id="GO:0005975">
    <property type="term" value="P:carbohydrate metabolic process"/>
    <property type="evidence" value="ECO:0007669"/>
    <property type="project" value="UniProtKB-UniRule"/>
</dbReference>
<evidence type="ECO:0000256" key="5">
    <source>
        <dbReference type="ARBA" id="ARBA00013198"/>
    </source>
</evidence>
<gene>
    <name evidence="7 9" type="primary">pgl</name>
    <name evidence="9" type="ORF">D5018_05840</name>
</gene>
<evidence type="ECO:0000256" key="6">
    <source>
        <dbReference type="ARBA" id="ARBA00020337"/>
    </source>
</evidence>
<dbReference type="OrthoDB" id="9810967at2"/>
<evidence type="ECO:0000256" key="1">
    <source>
        <dbReference type="ARBA" id="ARBA00000832"/>
    </source>
</evidence>
<dbReference type="GO" id="GO:0006098">
    <property type="term" value="P:pentose-phosphate shunt"/>
    <property type="evidence" value="ECO:0007669"/>
    <property type="project" value="UniProtKB-UniPathway"/>
</dbReference>
<name>A0A3L8PZ27_9GAMM</name>
<dbReference type="Proteomes" id="UP000281474">
    <property type="component" value="Unassembled WGS sequence"/>
</dbReference>
<protein>
    <recommendedName>
        <fullName evidence="6 7">6-phosphogluconolactonase</fullName>
        <shortName evidence="7">6PGL</shortName>
        <ecNumber evidence="5 7">3.1.1.31</ecNumber>
    </recommendedName>
</protein>
<keyword evidence="7 9" id="KW-0378">Hydrolase</keyword>
<dbReference type="SUPFAM" id="SSF100950">
    <property type="entry name" value="NagB/RpiA/CoA transferase-like"/>
    <property type="match status" value="1"/>
</dbReference>
<feature type="domain" description="Glucosamine/galactosamine-6-phosphate isomerase" evidence="8">
    <location>
        <begin position="11"/>
        <end position="223"/>
    </location>
</feature>
<keyword evidence="10" id="KW-1185">Reference proteome</keyword>
<proteinExistence type="inferred from homology"/>
<comment type="catalytic activity">
    <reaction evidence="1 7">
        <text>6-phospho-D-glucono-1,5-lactone + H2O = 6-phospho-D-gluconate + H(+)</text>
        <dbReference type="Rhea" id="RHEA:12556"/>
        <dbReference type="ChEBI" id="CHEBI:15377"/>
        <dbReference type="ChEBI" id="CHEBI:15378"/>
        <dbReference type="ChEBI" id="CHEBI:57955"/>
        <dbReference type="ChEBI" id="CHEBI:58759"/>
        <dbReference type="EC" id="3.1.1.31"/>
    </reaction>
</comment>
<comment type="caution">
    <text evidence="9">The sequence shown here is derived from an EMBL/GenBank/DDBJ whole genome shotgun (WGS) entry which is preliminary data.</text>
</comment>
<dbReference type="InterPro" id="IPR039104">
    <property type="entry name" value="6PGL"/>
</dbReference>
<comment type="similarity">
    <text evidence="4 7">Belongs to the glucosamine/galactosamine-6-phosphate isomerase family. 6-phosphogluconolactonase subfamily.</text>
</comment>
<dbReference type="AlphaFoldDB" id="A0A3L8PZ27"/>
<evidence type="ECO:0000256" key="4">
    <source>
        <dbReference type="ARBA" id="ARBA00010662"/>
    </source>
</evidence>
<accession>A0A3L8PZ27</accession>
<comment type="function">
    <text evidence="2 7">Hydrolysis of 6-phosphogluconolactone to 6-phosphogluconate.</text>
</comment>
<dbReference type="GO" id="GO:0017057">
    <property type="term" value="F:6-phosphogluconolactonase activity"/>
    <property type="evidence" value="ECO:0007669"/>
    <property type="project" value="UniProtKB-UniRule"/>
</dbReference>
<evidence type="ECO:0000259" key="8">
    <source>
        <dbReference type="Pfam" id="PF01182"/>
    </source>
</evidence>
<dbReference type="PANTHER" id="PTHR11054:SF0">
    <property type="entry name" value="6-PHOSPHOGLUCONOLACTONASE"/>
    <property type="match status" value="1"/>
</dbReference>
<dbReference type="UniPathway" id="UPA00115">
    <property type="reaction ID" value="UER00409"/>
</dbReference>
<reference evidence="9 10" key="1">
    <citation type="submission" date="2018-09" db="EMBL/GenBank/DDBJ databases">
        <title>Phylogeny of the Shewanellaceae, and recommendation for two new genera, Pseudoshewanella and Parashewanella.</title>
        <authorList>
            <person name="Wang G."/>
        </authorList>
    </citation>
    <scope>NUCLEOTIDE SEQUENCE [LARGE SCALE GENOMIC DNA]</scope>
    <source>
        <strain evidence="9 10">C51</strain>
    </source>
</reference>
<sequence length="233" mass="25709">MKEAVFKSFDSATQLAEKLADKIATLLQEGVDNRGTASLVVSGGSTPIELFKLLRIKNIDWQNVYITLADERWVDADDSASNEALVREYLLKNKASSAKFTGLKNMFATAVEGAALASEKLEHFPEKFDVVILGMGNDGHTCSWFPCAQPSELDNALTNEKTCVAVTPTSAPHERITLTKPRILSSRQIFLHLVGESKLEVYRQAKESADVNEMPIRAVLSQSKTPVDVYWSC</sequence>
<dbReference type="EMBL" id="QZEI01000013">
    <property type="protein sequence ID" value="RLV60621.1"/>
    <property type="molecule type" value="Genomic_DNA"/>
</dbReference>
<evidence type="ECO:0000256" key="2">
    <source>
        <dbReference type="ARBA" id="ARBA00002681"/>
    </source>
</evidence>
<evidence type="ECO:0000256" key="7">
    <source>
        <dbReference type="RuleBase" id="RU365095"/>
    </source>
</evidence>
<evidence type="ECO:0000256" key="3">
    <source>
        <dbReference type="ARBA" id="ARBA00004961"/>
    </source>
</evidence>
<dbReference type="PANTHER" id="PTHR11054">
    <property type="entry name" value="6-PHOSPHOGLUCONOLACTONASE"/>
    <property type="match status" value="1"/>
</dbReference>
<evidence type="ECO:0000313" key="9">
    <source>
        <dbReference type="EMBL" id="RLV60621.1"/>
    </source>
</evidence>
<dbReference type="InterPro" id="IPR005900">
    <property type="entry name" value="6-phosphogluconolactonase_DevB"/>
</dbReference>
<dbReference type="InterPro" id="IPR006148">
    <property type="entry name" value="Glc/Gal-6P_isomerase"/>
</dbReference>
<dbReference type="RefSeq" id="WP_121838071.1">
    <property type="nucleotide sequence ID" value="NZ_ML014762.1"/>
</dbReference>
<dbReference type="EC" id="3.1.1.31" evidence="5 7"/>